<evidence type="ECO:0000313" key="1">
    <source>
        <dbReference type="EnsemblMetazoa" id="SMAR005167-PA"/>
    </source>
</evidence>
<dbReference type="EMBL" id="JH431584">
    <property type="status" value="NOT_ANNOTATED_CDS"/>
    <property type="molecule type" value="Genomic_DNA"/>
</dbReference>
<reference evidence="1" key="2">
    <citation type="submission" date="2015-02" db="UniProtKB">
        <authorList>
            <consortium name="EnsemblMetazoa"/>
        </authorList>
    </citation>
    <scope>IDENTIFICATION</scope>
</reference>
<dbReference type="Proteomes" id="UP000014500">
    <property type="component" value="Unassembled WGS sequence"/>
</dbReference>
<protein>
    <submittedName>
        <fullName evidence="1">Uncharacterized protein</fullName>
    </submittedName>
</protein>
<proteinExistence type="predicted"/>
<dbReference type="AlphaFoldDB" id="T1IVG9"/>
<sequence>MQRRRDADPNPLPSEIFFLAAIINAIGGRHLNISLRPLLTQKKLLHPRSELVVTPVFDSFGHLNRNNLNSTVYDNDTLLIYAHAPLFLIDVKIFYCSLYKRK</sequence>
<accession>T1IVG9</accession>
<evidence type="ECO:0000313" key="2">
    <source>
        <dbReference type="Proteomes" id="UP000014500"/>
    </source>
</evidence>
<dbReference type="EnsemblMetazoa" id="SMAR005167-RA">
    <property type="protein sequence ID" value="SMAR005167-PA"/>
    <property type="gene ID" value="SMAR005167"/>
</dbReference>
<name>T1IVG9_STRMM</name>
<organism evidence="1 2">
    <name type="scientific">Strigamia maritima</name>
    <name type="common">European centipede</name>
    <name type="synonym">Geophilus maritimus</name>
    <dbReference type="NCBI Taxonomy" id="126957"/>
    <lineage>
        <taxon>Eukaryota</taxon>
        <taxon>Metazoa</taxon>
        <taxon>Ecdysozoa</taxon>
        <taxon>Arthropoda</taxon>
        <taxon>Myriapoda</taxon>
        <taxon>Chilopoda</taxon>
        <taxon>Pleurostigmophora</taxon>
        <taxon>Geophilomorpha</taxon>
        <taxon>Linotaeniidae</taxon>
        <taxon>Strigamia</taxon>
    </lineage>
</organism>
<reference evidence="2" key="1">
    <citation type="submission" date="2011-05" db="EMBL/GenBank/DDBJ databases">
        <authorList>
            <person name="Richards S.R."/>
            <person name="Qu J."/>
            <person name="Jiang H."/>
            <person name="Jhangiani S.N."/>
            <person name="Agravi P."/>
            <person name="Goodspeed R."/>
            <person name="Gross S."/>
            <person name="Mandapat C."/>
            <person name="Jackson L."/>
            <person name="Mathew T."/>
            <person name="Pu L."/>
            <person name="Thornton R."/>
            <person name="Saada N."/>
            <person name="Wilczek-Boney K.B."/>
            <person name="Lee S."/>
            <person name="Kovar C."/>
            <person name="Wu Y."/>
            <person name="Scherer S.E."/>
            <person name="Worley K.C."/>
            <person name="Muzny D.M."/>
            <person name="Gibbs R."/>
        </authorList>
    </citation>
    <scope>NUCLEOTIDE SEQUENCE</scope>
    <source>
        <strain evidence="2">Brora</strain>
    </source>
</reference>
<keyword evidence="2" id="KW-1185">Reference proteome</keyword>
<dbReference type="HOGENOM" id="CLU_2280883_0_0_1"/>